<dbReference type="InterPro" id="IPR021109">
    <property type="entry name" value="Peptidase_aspartic_dom_sf"/>
</dbReference>
<dbReference type="PANTHER" id="PTHR33067">
    <property type="entry name" value="RNA-DIRECTED DNA POLYMERASE-RELATED"/>
    <property type="match status" value="1"/>
</dbReference>
<dbReference type="Gene3D" id="2.40.70.10">
    <property type="entry name" value="Acid Proteases"/>
    <property type="match status" value="1"/>
</dbReference>
<gene>
    <name evidence="1" type="primary">K0098B12.22</name>
</gene>
<name>C8TF66_ORYSI</name>
<dbReference type="PANTHER" id="PTHR33067:SF32">
    <property type="entry name" value="ASPARTIC PEPTIDASE DDI1-TYPE DOMAIN-CONTAINING PROTEIN"/>
    <property type="match status" value="1"/>
</dbReference>
<protein>
    <submittedName>
        <fullName evidence="1">Uncharacterized protein K0098B12.22</fullName>
    </submittedName>
</protein>
<organism evidence="1">
    <name type="scientific">Oryza sativa subsp. indica</name>
    <name type="common">Rice</name>
    <dbReference type="NCBI Taxonomy" id="39946"/>
    <lineage>
        <taxon>Eukaryota</taxon>
        <taxon>Viridiplantae</taxon>
        <taxon>Streptophyta</taxon>
        <taxon>Embryophyta</taxon>
        <taxon>Tracheophyta</taxon>
        <taxon>Spermatophyta</taxon>
        <taxon>Magnoliopsida</taxon>
        <taxon>Liliopsida</taxon>
        <taxon>Poales</taxon>
        <taxon>Poaceae</taxon>
        <taxon>BOP clade</taxon>
        <taxon>Oryzoideae</taxon>
        <taxon>Oryzeae</taxon>
        <taxon>Oryzinae</taxon>
        <taxon>Oryza</taxon>
        <taxon>Oryza sativa</taxon>
    </lineage>
</organism>
<dbReference type="AlphaFoldDB" id="C8TF66"/>
<sequence>MRRRRLEVGDGPDRKPSVDEQFARFVEVIQKIHINVPLLDTIQMPTYARYLKDKLNNKRPLPTEVVKLTEQCSNIILHKLPKKKEDPGCPTITCSIGAQQFDQALCDLGANVSVMPKDVFDKLNFTVGSQLGMHPDGPKLDVTVSESQPGQVPVRTGGMRLMTSSGGTINLPDQVVCLHLQVNGAQVPLVGTWVKSLGEWTPLH</sequence>
<proteinExistence type="predicted"/>
<accession>C8TF66</accession>
<evidence type="ECO:0000313" key="1">
    <source>
        <dbReference type="EMBL" id="BAI39788.1"/>
    </source>
</evidence>
<dbReference type="EMBL" id="AP009085">
    <property type="protein sequence ID" value="BAI39788.1"/>
    <property type="molecule type" value="Genomic_DNA"/>
</dbReference>
<reference evidence="1" key="1">
    <citation type="journal article" date="2009" name="Plant J.">
        <title>Comparative analysis of complete orthologous centromeres from two subspecies of rice reveals rapid variation of centromere organization and structure.</title>
        <authorList>
            <person name="Wu J."/>
            <person name="Fujisawa M."/>
            <person name="Tian Z."/>
            <person name="Yamagata H."/>
            <person name="Kamiya K."/>
            <person name="Shibata M."/>
            <person name="Hosokawa S."/>
            <person name="Ito Y."/>
            <person name="Hamada M."/>
            <person name="Katagiri S."/>
            <person name="Kurita K."/>
            <person name="Yamamoto M."/>
            <person name="Kikuta A."/>
            <person name="Machita K."/>
            <person name="Karasawa W."/>
            <person name="Kanamori H."/>
            <person name="Namiki N."/>
            <person name="Mizuno H."/>
            <person name="Ma J."/>
            <person name="Sasaki T."/>
            <person name="Matsumoto T."/>
        </authorList>
    </citation>
    <scope>NUCLEOTIDE SEQUENCE</scope>
</reference>